<evidence type="ECO:0000313" key="14">
    <source>
        <dbReference type="Proteomes" id="UP000503349"/>
    </source>
</evidence>
<dbReference type="SMART" id="SM00207">
    <property type="entry name" value="TNF"/>
    <property type="match status" value="1"/>
</dbReference>
<feature type="transmembrane region" description="Helical" evidence="11">
    <location>
        <begin position="30"/>
        <end position="55"/>
    </location>
</feature>
<organism evidence="13 14">
    <name type="scientific">Channa argus</name>
    <name type="common">Northern snakehead</name>
    <name type="synonym">Ophicephalus argus</name>
    <dbReference type="NCBI Taxonomy" id="215402"/>
    <lineage>
        <taxon>Eukaryota</taxon>
        <taxon>Metazoa</taxon>
        <taxon>Chordata</taxon>
        <taxon>Craniata</taxon>
        <taxon>Vertebrata</taxon>
        <taxon>Euteleostomi</taxon>
        <taxon>Actinopterygii</taxon>
        <taxon>Neopterygii</taxon>
        <taxon>Teleostei</taxon>
        <taxon>Neoteleostei</taxon>
        <taxon>Acanthomorphata</taxon>
        <taxon>Anabantaria</taxon>
        <taxon>Anabantiformes</taxon>
        <taxon>Channoidei</taxon>
        <taxon>Channidae</taxon>
        <taxon>Channa</taxon>
    </lineage>
</organism>
<dbReference type="Proteomes" id="UP000503349">
    <property type="component" value="Chromosome 7"/>
</dbReference>
<dbReference type="AlphaFoldDB" id="A0A6G1PPP0"/>
<dbReference type="PANTHER" id="PTHR11471:SF23">
    <property type="entry name" value="TUMOR NECROSIS FACTOR"/>
    <property type="match status" value="1"/>
</dbReference>
<keyword evidence="14" id="KW-1185">Reference proteome</keyword>
<evidence type="ECO:0000256" key="10">
    <source>
        <dbReference type="ARBA" id="ARBA00029751"/>
    </source>
</evidence>
<keyword evidence="6" id="KW-0735">Signal-anchor</keyword>
<dbReference type="GO" id="GO:0005164">
    <property type="term" value="F:tumor necrosis factor receptor binding"/>
    <property type="evidence" value="ECO:0007669"/>
    <property type="project" value="InterPro"/>
</dbReference>
<dbReference type="CDD" id="cd00184">
    <property type="entry name" value="TNF"/>
    <property type="match status" value="1"/>
</dbReference>
<reference evidence="13 14" key="1">
    <citation type="submission" date="2019-02" db="EMBL/GenBank/DDBJ databases">
        <title>Opniocepnalus argus genome.</title>
        <authorList>
            <person name="Zhou C."/>
            <person name="Xiao S."/>
        </authorList>
    </citation>
    <scope>NUCLEOTIDE SEQUENCE [LARGE SCALE GENOMIC DNA]</scope>
    <source>
        <strain evidence="13">OARG1902GOOAL</strain>
        <tissue evidence="13">Muscle</tissue>
    </source>
</reference>
<gene>
    <name evidence="13" type="ORF">EXN66_Car007946</name>
</gene>
<dbReference type="Pfam" id="PF00229">
    <property type="entry name" value="TNF"/>
    <property type="match status" value="1"/>
</dbReference>
<evidence type="ECO:0000256" key="3">
    <source>
        <dbReference type="ARBA" id="ARBA00013893"/>
    </source>
</evidence>
<comment type="similarity">
    <text evidence="2">Belongs to the tumor necrosis factor family.</text>
</comment>
<dbReference type="InterPro" id="IPR006053">
    <property type="entry name" value="TNF"/>
</dbReference>
<dbReference type="GO" id="GO:0005125">
    <property type="term" value="F:cytokine activity"/>
    <property type="evidence" value="ECO:0007669"/>
    <property type="project" value="UniProtKB-KW"/>
</dbReference>
<evidence type="ECO:0000256" key="11">
    <source>
        <dbReference type="SAM" id="Phobius"/>
    </source>
</evidence>
<dbReference type="GO" id="GO:0006955">
    <property type="term" value="P:immune response"/>
    <property type="evidence" value="ECO:0007669"/>
    <property type="project" value="InterPro"/>
</dbReference>
<keyword evidence="9" id="KW-1015">Disulfide bond</keyword>
<protein>
    <recommendedName>
        <fullName evidence="3">Tumor necrosis factor</fullName>
    </recommendedName>
    <alternativeName>
        <fullName evidence="10">TNF-alpha</fullName>
    </alternativeName>
</protein>
<comment type="subcellular location">
    <subcellularLocation>
        <location evidence="1">Membrane</location>
        <topology evidence="1">Single-pass type II membrane protein</topology>
    </subcellularLocation>
</comment>
<feature type="domain" description="THD" evidence="12">
    <location>
        <begin position="95"/>
        <end position="249"/>
    </location>
</feature>
<proteinExistence type="inferred from homology"/>
<dbReference type="EMBL" id="CM015718">
    <property type="protein sequence ID" value="KAF3692270.1"/>
    <property type="molecule type" value="Genomic_DNA"/>
</dbReference>
<dbReference type="Gene3D" id="2.60.120.40">
    <property type="match status" value="1"/>
</dbReference>
<evidence type="ECO:0000256" key="2">
    <source>
        <dbReference type="ARBA" id="ARBA00008670"/>
    </source>
</evidence>
<dbReference type="InterPro" id="IPR008983">
    <property type="entry name" value="Tumour_necrosis_fac-like_dom"/>
</dbReference>
<keyword evidence="5 11" id="KW-0812">Transmembrane</keyword>
<sequence length="249" mass="27570">MVAYTTAPGDLEMGVQETVVLVEKKSSTSWIWKVTVVFLIAALCFGGALLFAWYWNESPQMKSEPGIAEPHTEKDTAGKTDTNYPLKLISNRAKAAIHLEGTYNEKVKKLLWKSGQGQGFAQGGFKLVDNEIIIPHTGLFFVYTQALFRVTCSDGEEEGAGNHATPLSHRIWRYSDSISSRTSLMGAVRTVCHNTAQEDTNGDGQGWYNAIYLGAVFKLNKGDKLWTETNQLSQLETEEGQTFFGVFAL</sequence>
<dbReference type="PROSITE" id="PS50049">
    <property type="entry name" value="THD_2"/>
    <property type="match status" value="1"/>
</dbReference>
<keyword evidence="7 11" id="KW-1133">Transmembrane helix</keyword>
<evidence type="ECO:0000256" key="1">
    <source>
        <dbReference type="ARBA" id="ARBA00004606"/>
    </source>
</evidence>
<evidence type="ECO:0000256" key="9">
    <source>
        <dbReference type="ARBA" id="ARBA00023157"/>
    </source>
</evidence>
<dbReference type="PRINTS" id="PR01234">
    <property type="entry name" value="TNECROSISFCT"/>
</dbReference>
<evidence type="ECO:0000256" key="8">
    <source>
        <dbReference type="ARBA" id="ARBA00023136"/>
    </source>
</evidence>
<dbReference type="GO" id="GO:0005615">
    <property type="term" value="C:extracellular space"/>
    <property type="evidence" value="ECO:0007669"/>
    <property type="project" value="UniProtKB-KW"/>
</dbReference>
<dbReference type="GO" id="GO:0016020">
    <property type="term" value="C:membrane"/>
    <property type="evidence" value="ECO:0007669"/>
    <property type="project" value="UniProtKB-SubCell"/>
</dbReference>
<evidence type="ECO:0000256" key="4">
    <source>
        <dbReference type="ARBA" id="ARBA00022514"/>
    </source>
</evidence>
<dbReference type="PANTHER" id="PTHR11471">
    <property type="entry name" value="TUMOR NECROSIS FACTOR FAMILY MEMBER"/>
    <property type="match status" value="1"/>
</dbReference>
<evidence type="ECO:0000256" key="7">
    <source>
        <dbReference type="ARBA" id="ARBA00022989"/>
    </source>
</evidence>
<keyword evidence="4" id="KW-0202">Cytokine</keyword>
<evidence type="ECO:0000313" key="13">
    <source>
        <dbReference type="EMBL" id="KAF3692270.1"/>
    </source>
</evidence>
<accession>A0A6G1PPP0</accession>
<dbReference type="SUPFAM" id="SSF49842">
    <property type="entry name" value="TNF-like"/>
    <property type="match status" value="1"/>
</dbReference>
<name>A0A6G1PPP0_CHAAH</name>
<keyword evidence="8 11" id="KW-0472">Membrane</keyword>
<evidence type="ECO:0000256" key="5">
    <source>
        <dbReference type="ARBA" id="ARBA00022692"/>
    </source>
</evidence>
<evidence type="ECO:0000259" key="12">
    <source>
        <dbReference type="PROSITE" id="PS50049"/>
    </source>
</evidence>
<evidence type="ECO:0000256" key="6">
    <source>
        <dbReference type="ARBA" id="ARBA00022968"/>
    </source>
</evidence>
<reference evidence="14" key="2">
    <citation type="submission" date="2019-02" db="EMBL/GenBank/DDBJ databases">
        <title>Opniocepnalus argus Var Kimnra genome.</title>
        <authorList>
            <person name="Zhou C."/>
            <person name="Xiao S."/>
        </authorList>
    </citation>
    <scope>NUCLEOTIDE SEQUENCE [LARGE SCALE GENOMIC DNA]</scope>
</reference>
<dbReference type="InterPro" id="IPR006052">
    <property type="entry name" value="TNF_dom"/>
</dbReference>